<organism evidence="1 2">
    <name type="scientific">Ustilaginoidea virens</name>
    <name type="common">Rice false smut fungus</name>
    <name type="synonym">Villosiclava virens</name>
    <dbReference type="NCBI Taxonomy" id="1159556"/>
    <lineage>
        <taxon>Eukaryota</taxon>
        <taxon>Fungi</taxon>
        <taxon>Dikarya</taxon>
        <taxon>Ascomycota</taxon>
        <taxon>Pezizomycotina</taxon>
        <taxon>Sordariomycetes</taxon>
        <taxon>Hypocreomycetidae</taxon>
        <taxon>Hypocreales</taxon>
        <taxon>Clavicipitaceae</taxon>
        <taxon>Ustilaginoidea</taxon>
    </lineage>
</organism>
<dbReference type="RefSeq" id="XP_042998156.1">
    <property type="nucleotide sequence ID" value="XM_043142222.1"/>
</dbReference>
<proteinExistence type="predicted"/>
<evidence type="ECO:0000313" key="2">
    <source>
        <dbReference type="Proteomes" id="UP000027002"/>
    </source>
</evidence>
<accession>A0A8E5HSC7</accession>
<dbReference type="Proteomes" id="UP000027002">
    <property type="component" value="Chromosome 4"/>
</dbReference>
<evidence type="ECO:0000313" key="1">
    <source>
        <dbReference type="EMBL" id="QUC20483.1"/>
    </source>
</evidence>
<keyword evidence="2" id="KW-1185">Reference proteome</keyword>
<protein>
    <submittedName>
        <fullName evidence="1">Uncharacterized protein</fullName>
    </submittedName>
</protein>
<sequence length="96" mass="11024">MKVASITTPLLAAAALAEKHHRCNCCVGGKIYEDYNRVACEDWSVMFPNSHWDDSIKACVDPGTFRGIDWNRWSRQCRKIGVDKYHYPYIDIHACC</sequence>
<gene>
    <name evidence="1" type="ORF">UV8b_04724</name>
</gene>
<dbReference type="AlphaFoldDB" id="A0A8E5HSC7"/>
<name>A0A8E5HSC7_USTVR</name>
<dbReference type="KEGG" id="uvi:66065502"/>
<dbReference type="OrthoDB" id="10581753at2759"/>
<reference evidence="1" key="1">
    <citation type="submission" date="2020-03" db="EMBL/GenBank/DDBJ databases">
        <title>A mixture of massive structural variations and highly conserved coding sequences in Ustilaginoidea virens genome.</title>
        <authorList>
            <person name="Zhang K."/>
            <person name="Zhao Z."/>
            <person name="Zhang Z."/>
            <person name="Li Y."/>
            <person name="Hsiang T."/>
            <person name="Sun W."/>
        </authorList>
    </citation>
    <scope>NUCLEOTIDE SEQUENCE</scope>
    <source>
        <strain evidence="1">UV-8b</strain>
    </source>
</reference>
<dbReference type="GeneID" id="66065502"/>
<dbReference type="EMBL" id="CP072756">
    <property type="protein sequence ID" value="QUC20483.1"/>
    <property type="molecule type" value="Genomic_DNA"/>
</dbReference>